<dbReference type="Gene3D" id="3.40.50.12780">
    <property type="entry name" value="N-terminal domain of ligase-like"/>
    <property type="match status" value="1"/>
</dbReference>
<dbReference type="PROSITE" id="PS00455">
    <property type="entry name" value="AMP_BINDING"/>
    <property type="match status" value="1"/>
</dbReference>
<comment type="caution">
    <text evidence="4">The sequence shown here is derived from an EMBL/GenBank/DDBJ whole genome shotgun (WGS) entry which is preliminary data.</text>
</comment>
<dbReference type="Proteomes" id="UP000377595">
    <property type="component" value="Unassembled WGS sequence"/>
</dbReference>
<protein>
    <submittedName>
        <fullName evidence="4">ATP-dependent acyl-CoA ligase</fullName>
    </submittedName>
</protein>
<dbReference type="OrthoDB" id="9766486at2"/>
<comment type="similarity">
    <text evidence="1">Belongs to the ATP-dependent AMP-binding enzyme family.</text>
</comment>
<keyword evidence="5" id="KW-1185">Reference proteome</keyword>
<evidence type="ECO:0000256" key="1">
    <source>
        <dbReference type="ARBA" id="ARBA00006432"/>
    </source>
</evidence>
<evidence type="ECO:0000313" key="4">
    <source>
        <dbReference type="EMBL" id="GES23893.1"/>
    </source>
</evidence>
<dbReference type="InterPro" id="IPR020845">
    <property type="entry name" value="AMP-binding_CS"/>
</dbReference>
<dbReference type="GO" id="GO:0031956">
    <property type="term" value="F:medium-chain fatty acid-CoA ligase activity"/>
    <property type="evidence" value="ECO:0007669"/>
    <property type="project" value="TreeGrafter"/>
</dbReference>
<proteinExistence type="inferred from homology"/>
<dbReference type="PANTHER" id="PTHR43201:SF5">
    <property type="entry name" value="MEDIUM-CHAIN ACYL-COA LIGASE ACSF2, MITOCHONDRIAL"/>
    <property type="match status" value="1"/>
</dbReference>
<dbReference type="Gene3D" id="3.30.300.30">
    <property type="match status" value="1"/>
</dbReference>
<feature type="domain" description="AMP-dependent synthetase/ligase" evidence="3">
    <location>
        <begin position="38"/>
        <end position="321"/>
    </location>
</feature>
<dbReference type="RefSeq" id="WP_155348759.1">
    <property type="nucleotide sequence ID" value="NZ_BAAAHM010000016.1"/>
</dbReference>
<dbReference type="InterPro" id="IPR042099">
    <property type="entry name" value="ANL_N_sf"/>
</dbReference>
<dbReference type="PANTHER" id="PTHR43201">
    <property type="entry name" value="ACYL-COA SYNTHETASE"/>
    <property type="match status" value="1"/>
</dbReference>
<name>A0A5M3XWY2_9ACTN</name>
<dbReference type="SUPFAM" id="SSF56801">
    <property type="entry name" value="Acetyl-CoA synthetase-like"/>
    <property type="match status" value="1"/>
</dbReference>
<dbReference type="InterPro" id="IPR000873">
    <property type="entry name" value="AMP-dep_synth/lig_dom"/>
</dbReference>
<evidence type="ECO:0000313" key="5">
    <source>
        <dbReference type="Proteomes" id="UP000377595"/>
    </source>
</evidence>
<dbReference type="EMBL" id="BLAF01000046">
    <property type="protein sequence ID" value="GES23893.1"/>
    <property type="molecule type" value="Genomic_DNA"/>
</dbReference>
<reference evidence="4 5" key="1">
    <citation type="submission" date="2019-10" db="EMBL/GenBank/DDBJ databases">
        <title>Whole genome shotgun sequence of Acrocarpospora pleiomorpha NBRC 16267.</title>
        <authorList>
            <person name="Ichikawa N."/>
            <person name="Kimura A."/>
            <person name="Kitahashi Y."/>
            <person name="Komaki H."/>
            <person name="Oguchi A."/>
        </authorList>
    </citation>
    <scope>NUCLEOTIDE SEQUENCE [LARGE SCALE GENOMIC DNA]</scope>
    <source>
        <strain evidence="4 5">NBRC 16267</strain>
    </source>
</reference>
<sequence>MTENVAQLLTSRAVERPDLVLGTHDDPIRLADAIRCAAGRASALLRLTEAGRLVAMVGETSTDYLITWMACVLAGTPVALINPTYPVGLLSEMIEDFRPTVLLSSPELAPEIGWTGPVMSIEGARNGKGGVEVQPGLASDPLATVSFMHTSGTTGRPKFCAQSHAYFLRLGADVAAAMSLTAQDRVFAPLPMFHINPLGYGLFGALTAGADVLAVRKFSASMFWQIVSEERITALVLHAPPVAILNRRDASESEVPKRVRTMFYADATFMRRFGIPHAVSGYGSTEAGGLSHLKEWRADDDIPEDASRHGGPPRKNIQWRLDGVGQILVRATRPGVLFDGYLQDGQLSAPFDDNGWFPTGDFGRRDEDGNLVFVERASESIRVKGEFVPIHFVEDHIGRVHGIDDLALWKRPGTLVDDEVVLYVVTDSIPLAALRQASAELPAFMRPRAVIRTARLPRDAAAGKVQRRLLGEQPILEEVPL</sequence>
<organism evidence="4 5">
    <name type="scientific">Acrocarpospora pleiomorpha</name>
    <dbReference type="NCBI Taxonomy" id="90975"/>
    <lineage>
        <taxon>Bacteria</taxon>
        <taxon>Bacillati</taxon>
        <taxon>Actinomycetota</taxon>
        <taxon>Actinomycetes</taxon>
        <taxon>Streptosporangiales</taxon>
        <taxon>Streptosporangiaceae</taxon>
        <taxon>Acrocarpospora</taxon>
    </lineage>
</organism>
<evidence type="ECO:0000256" key="2">
    <source>
        <dbReference type="ARBA" id="ARBA00022598"/>
    </source>
</evidence>
<gene>
    <name evidence="4" type="ORF">Aple_067920</name>
</gene>
<dbReference type="GO" id="GO:0006631">
    <property type="term" value="P:fatty acid metabolic process"/>
    <property type="evidence" value="ECO:0007669"/>
    <property type="project" value="TreeGrafter"/>
</dbReference>
<dbReference type="InterPro" id="IPR045851">
    <property type="entry name" value="AMP-bd_C_sf"/>
</dbReference>
<accession>A0A5M3XWY2</accession>
<dbReference type="AlphaFoldDB" id="A0A5M3XWY2"/>
<evidence type="ECO:0000259" key="3">
    <source>
        <dbReference type="Pfam" id="PF00501"/>
    </source>
</evidence>
<dbReference type="Pfam" id="PF00501">
    <property type="entry name" value="AMP-binding"/>
    <property type="match status" value="1"/>
</dbReference>
<keyword evidence="2 4" id="KW-0436">Ligase</keyword>